<evidence type="ECO:0000313" key="2">
    <source>
        <dbReference type="EMBL" id="MEF3835485.1"/>
    </source>
</evidence>
<evidence type="ECO:0000256" key="1">
    <source>
        <dbReference type="SAM" id="Phobius"/>
    </source>
</evidence>
<gene>
    <name evidence="2" type="ORF">N1F79_20340</name>
</gene>
<dbReference type="InterPro" id="IPR005625">
    <property type="entry name" value="PepSY-ass_TM"/>
</dbReference>
<keyword evidence="3" id="KW-1185">Reference proteome</keyword>
<dbReference type="Proteomes" id="UP001337305">
    <property type="component" value="Unassembled WGS sequence"/>
</dbReference>
<comment type="caution">
    <text evidence="2">The sequence shown here is derived from an EMBL/GenBank/DDBJ whole genome shotgun (WGS) entry which is preliminary data.</text>
</comment>
<keyword evidence="1" id="KW-0812">Transmembrane</keyword>
<organism evidence="2 3">
    <name type="scientific">Flavivirga spongiicola</name>
    <dbReference type="NCBI Taxonomy" id="421621"/>
    <lineage>
        <taxon>Bacteria</taxon>
        <taxon>Pseudomonadati</taxon>
        <taxon>Bacteroidota</taxon>
        <taxon>Flavobacteriia</taxon>
        <taxon>Flavobacteriales</taxon>
        <taxon>Flavobacteriaceae</taxon>
        <taxon>Flavivirga</taxon>
    </lineage>
</organism>
<protein>
    <submittedName>
        <fullName evidence="2">PepSY domain-containing protein</fullName>
    </submittedName>
</protein>
<feature type="transmembrane region" description="Helical" evidence="1">
    <location>
        <begin position="20"/>
        <end position="44"/>
    </location>
</feature>
<feature type="transmembrane region" description="Helical" evidence="1">
    <location>
        <begin position="158"/>
        <end position="180"/>
    </location>
</feature>
<keyword evidence="1" id="KW-1133">Transmembrane helix</keyword>
<reference evidence="2 3" key="1">
    <citation type="submission" date="2022-09" db="EMBL/GenBank/DDBJ databases">
        <title>Genome sequencing of Flavivirga sp. MEBiC05379.</title>
        <authorList>
            <person name="Oh H.-M."/>
            <person name="Kwon K.K."/>
            <person name="Park M.J."/>
            <person name="Yang S.-H."/>
        </authorList>
    </citation>
    <scope>NUCLEOTIDE SEQUENCE [LARGE SCALE GENOMIC DNA]</scope>
    <source>
        <strain evidence="2 3">MEBiC05379</strain>
    </source>
</reference>
<name>A0ABU7Y092_9FLAO</name>
<dbReference type="Pfam" id="PF03929">
    <property type="entry name" value="PepSY_TM"/>
    <property type="match status" value="1"/>
</dbReference>
<accession>A0ABU7Y092</accession>
<dbReference type="EMBL" id="JAODOP010000004">
    <property type="protein sequence ID" value="MEF3835485.1"/>
    <property type="molecule type" value="Genomic_DNA"/>
</dbReference>
<proteinExistence type="predicted"/>
<sequence length="192" mass="22313">MKKNNKRKKQAKILRVFRKVHRWTGALLFVFFIFISITGVLLGWKKHSNGIILPKSHYGTSTDLKEWIPIDSLHIIACKTLQDSISTNLSLELDRIDMRKDKGIVKFVFSDHYWGVQIDGATGNVLSVRRRNSDIIENIHDGLILDRYFNTSGKQIRLVYTSIMGLALLTFTITGFWLWYGPKQMKKRKQMN</sequence>
<keyword evidence="1" id="KW-0472">Membrane</keyword>
<evidence type="ECO:0000313" key="3">
    <source>
        <dbReference type="Proteomes" id="UP001337305"/>
    </source>
</evidence>
<dbReference type="RefSeq" id="WP_303307770.1">
    <property type="nucleotide sequence ID" value="NZ_JAODOP010000004.1"/>
</dbReference>